<dbReference type="InterPro" id="IPR014905">
    <property type="entry name" value="HIRAN"/>
</dbReference>
<dbReference type="GO" id="GO:0016818">
    <property type="term" value="F:hydrolase activity, acting on acid anhydrides, in phosphorus-containing anhydrides"/>
    <property type="evidence" value="ECO:0007669"/>
    <property type="project" value="InterPro"/>
</dbReference>
<evidence type="ECO:0000259" key="3">
    <source>
        <dbReference type="SMART" id="SM00910"/>
    </source>
</evidence>
<dbReference type="Proteomes" id="UP000321595">
    <property type="component" value="Chromosome"/>
</dbReference>
<keyword evidence="1" id="KW-0479">Metal-binding</keyword>
<keyword evidence="2" id="KW-0378">Hydrolase</keyword>
<evidence type="ECO:0000313" key="4">
    <source>
        <dbReference type="EMBL" id="QED25806.1"/>
    </source>
</evidence>
<dbReference type="SMART" id="SM00910">
    <property type="entry name" value="HIRAN"/>
    <property type="match status" value="1"/>
</dbReference>
<dbReference type="GO" id="GO:0003676">
    <property type="term" value="F:nucleic acid binding"/>
    <property type="evidence" value="ECO:0007669"/>
    <property type="project" value="InterPro"/>
</dbReference>
<evidence type="ECO:0000256" key="2">
    <source>
        <dbReference type="ARBA" id="ARBA00022801"/>
    </source>
</evidence>
<dbReference type="EMBL" id="CP042467">
    <property type="protein sequence ID" value="QED25806.1"/>
    <property type="molecule type" value="Genomic_DNA"/>
</dbReference>
<dbReference type="Gene3D" id="3.30.70.2330">
    <property type="match status" value="1"/>
</dbReference>
<keyword evidence="5" id="KW-1185">Reference proteome</keyword>
<dbReference type="AlphaFoldDB" id="A0A5B8XPX0"/>
<evidence type="ECO:0000256" key="1">
    <source>
        <dbReference type="ARBA" id="ARBA00022723"/>
    </source>
</evidence>
<dbReference type="GO" id="GO:0008270">
    <property type="term" value="F:zinc ion binding"/>
    <property type="evidence" value="ECO:0007669"/>
    <property type="project" value="InterPro"/>
</dbReference>
<accession>A0A5B8XPX0</accession>
<organism evidence="4 5">
    <name type="scientific">Microvenator marinus</name>
    <dbReference type="NCBI Taxonomy" id="2600177"/>
    <lineage>
        <taxon>Bacteria</taxon>
        <taxon>Deltaproteobacteria</taxon>
        <taxon>Bradymonadales</taxon>
        <taxon>Microvenatoraceae</taxon>
        <taxon>Microvenator</taxon>
    </lineage>
</organism>
<dbReference type="OrthoDB" id="452395at2"/>
<evidence type="ECO:0000313" key="5">
    <source>
        <dbReference type="Proteomes" id="UP000321595"/>
    </source>
</evidence>
<dbReference type="KEGG" id="bbae:FRD01_00715"/>
<proteinExistence type="predicted"/>
<dbReference type="Pfam" id="PF08797">
    <property type="entry name" value="HIRAN"/>
    <property type="match status" value="1"/>
</dbReference>
<feature type="domain" description="HIRAN" evidence="3">
    <location>
        <begin position="57"/>
        <end position="159"/>
    </location>
</feature>
<name>A0A5B8XPX0_9DELT</name>
<dbReference type="RefSeq" id="WP_146956700.1">
    <property type="nucleotide sequence ID" value="NZ_CP042467.1"/>
</dbReference>
<reference evidence="4 5" key="1">
    <citation type="submission" date="2019-08" db="EMBL/GenBank/DDBJ databases">
        <authorList>
            <person name="Liang Q."/>
        </authorList>
    </citation>
    <scope>NUCLEOTIDE SEQUENCE [LARGE SCALE GENOMIC DNA]</scope>
    <source>
        <strain evidence="4 5">V1718</strain>
    </source>
</reference>
<protein>
    <recommendedName>
        <fullName evidence="3">HIRAN domain-containing protein</fullName>
    </recommendedName>
</protein>
<sequence length="178" mass="20144">MISRKRGDYAEHLLRMGFVPGELAHSVHAFDVLERSNGRRLTDHFEVFAPPQIKDGTATFVLFTRGLRFRPVDVQQRWEHEPPPRPLSARSDIHNAFDEYAVMLYAADGTPIGYVPRYYSAAVANLMRAGKLPAIKLLRHNPLPAPVQERILVQLGIPVPNEWEFGTEDEFGTLTPNS</sequence>
<gene>
    <name evidence="4" type="ORF">FRD01_00715</name>
</gene>